<evidence type="ECO:0000313" key="7">
    <source>
        <dbReference type="Proteomes" id="UP000237271"/>
    </source>
</evidence>
<dbReference type="PROSITE" id="PS50005">
    <property type="entry name" value="TPR"/>
    <property type="match status" value="1"/>
</dbReference>
<keyword evidence="2" id="KW-0963">Cytoplasm</keyword>
<evidence type="ECO:0000256" key="3">
    <source>
        <dbReference type="ARBA" id="ARBA00022737"/>
    </source>
</evidence>
<reference evidence="6 7" key="1">
    <citation type="journal article" date="2017" name="Genome Biol. Evol.">
        <title>Phytophthora megakarya and P. palmivora, closely related causal agents of cacao black pod rot, underwent increases in genome sizes and gene numbers by different mechanisms.</title>
        <authorList>
            <person name="Ali S.S."/>
            <person name="Shao J."/>
            <person name="Lary D.J."/>
            <person name="Kronmiller B."/>
            <person name="Shen D."/>
            <person name="Strem M.D."/>
            <person name="Amoako-Attah I."/>
            <person name="Akrofi A.Y."/>
            <person name="Begoude B.A."/>
            <person name="Ten Hoopen G.M."/>
            <person name="Coulibaly K."/>
            <person name="Kebe B.I."/>
            <person name="Melnick R.L."/>
            <person name="Guiltinan M.J."/>
            <person name="Tyler B.M."/>
            <person name="Meinhardt L.W."/>
            <person name="Bailey B.A."/>
        </authorList>
    </citation>
    <scope>NUCLEOTIDE SEQUENCE [LARGE SCALE GENOMIC DNA]</scope>
    <source>
        <strain evidence="7">sbr112.9</strain>
    </source>
</reference>
<dbReference type="GO" id="GO:0005829">
    <property type="term" value="C:cytosol"/>
    <property type="evidence" value="ECO:0007669"/>
    <property type="project" value="TreeGrafter"/>
</dbReference>
<evidence type="ECO:0000256" key="1">
    <source>
        <dbReference type="ARBA" id="ARBA00004496"/>
    </source>
</evidence>
<organism evidence="6 7">
    <name type="scientific">Phytophthora palmivora</name>
    <dbReference type="NCBI Taxonomy" id="4796"/>
    <lineage>
        <taxon>Eukaryota</taxon>
        <taxon>Sar</taxon>
        <taxon>Stramenopiles</taxon>
        <taxon>Oomycota</taxon>
        <taxon>Peronosporomycetes</taxon>
        <taxon>Peronosporales</taxon>
        <taxon>Peronosporaceae</taxon>
        <taxon>Phytophthora</taxon>
    </lineage>
</organism>
<comment type="caution">
    <text evidence="6">The sequence shown here is derived from an EMBL/GenBank/DDBJ whole genome shotgun (WGS) entry which is preliminary data.</text>
</comment>
<dbReference type="AlphaFoldDB" id="A0A2P4Y530"/>
<accession>A0A2P4Y530</accession>
<dbReference type="EMBL" id="NCKW01005390">
    <property type="protein sequence ID" value="POM72924.1"/>
    <property type="molecule type" value="Genomic_DNA"/>
</dbReference>
<feature type="repeat" description="TPR" evidence="5">
    <location>
        <begin position="50"/>
        <end position="83"/>
    </location>
</feature>
<dbReference type="PANTHER" id="PTHR45984:SF1">
    <property type="entry name" value="SPAG1 AXONEMAL DYNEIN ASSEMBLY FACTOR"/>
    <property type="match status" value="1"/>
</dbReference>
<dbReference type="Gene3D" id="2.120.10.80">
    <property type="entry name" value="Kelch-type beta propeller"/>
    <property type="match status" value="2"/>
</dbReference>
<dbReference type="InterPro" id="IPR011990">
    <property type="entry name" value="TPR-like_helical_dom_sf"/>
</dbReference>
<name>A0A2P4Y530_9STRA</name>
<evidence type="ECO:0000256" key="5">
    <source>
        <dbReference type="PROSITE-ProRule" id="PRU00339"/>
    </source>
</evidence>
<dbReference type="Pfam" id="PF24681">
    <property type="entry name" value="Kelch_KLHDC2_KLHL20_DRC7"/>
    <property type="match status" value="2"/>
</dbReference>
<proteinExistence type="predicted"/>
<dbReference type="SMART" id="SM00028">
    <property type="entry name" value="TPR"/>
    <property type="match status" value="3"/>
</dbReference>
<evidence type="ECO:0000256" key="4">
    <source>
        <dbReference type="ARBA" id="ARBA00022803"/>
    </source>
</evidence>
<dbReference type="SUPFAM" id="SSF117281">
    <property type="entry name" value="Kelch motif"/>
    <property type="match status" value="2"/>
</dbReference>
<dbReference type="InterPro" id="IPR019734">
    <property type="entry name" value="TPR_rpt"/>
</dbReference>
<dbReference type="Pfam" id="PF13181">
    <property type="entry name" value="TPR_8"/>
    <property type="match status" value="1"/>
</dbReference>
<keyword evidence="7" id="KW-1185">Reference proteome</keyword>
<comment type="subcellular location">
    <subcellularLocation>
        <location evidence="1">Cytoplasm</location>
    </subcellularLocation>
</comment>
<evidence type="ECO:0000256" key="2">
    <source>
        <dbReference type="ARBA" id="ARBA00022490"/>
    </source>
</evidence>
<dbReference type="GO" id="GO:0031072">
    <property type="term" value="F:heat shock protein binding"/>
    <property type="evidence" value="ECO:0007669"/>
    <property type="project" value="TreeGrafter"/>
</dbReference>
<dbReference type="Proteomes" id="UP000237271">
    <property type="component" value="Unassembled WGS sequence"/>
</dbReference>
<dbReference type="Gene3D" id="1.25.40.10">
    <property type="entry name" value="Tetratricopeptide repeat domain"/>
    <property type="match status" value="1"/>
</dbReference>
<dbReference type="SUPFAM" id="SSF48452">
    <property type="entry name" value="TPR-like"/>
    <property type="match status" value="1"/>
</dbReference>
<keyword evidence="3" id="KW-0677">Repeat</keyword>
<dbReference type="GO" id="GO:0005739">
    <property type="term" value="C:mitochondrion"/>
    <property type="evidence" value="ECO:0007669"/>
    <property type="project" value="TreeGrafter"/>
</dbReference>
<sequence length="521" mass="57303">MSSQDKLRQELQELSPAQLRELLSASGHGQLLRGEEEKESGPSAVDQQLVTAAKDEGNAFFRLGRMEDAVSAYSRCIEMDPNNAVCLSNRAAAYLKLKQFDLAIVDCTKAIEANPTIKVSVIYILSRCFLTDVVFKPLMRRATACIALGQYGQAVTDLVAAMKFEPRNKECRAKLRVIVDTATDVKQRENGADVELRKAGVHAASILSVCDGWVKSAVRGNPGPAAVNGHTLFRGDNDRIYLFGGRAVREQKPDVFVLDENDDSSWDRVLTCGADTPSSRAWHSTSAIGGKERDIQCVYGGVSSRGEDSSVYLLVPASSRGYQWVQPRCLQDPKQVPVPRSGHAMVSVVEDNGDRAVFLFGGRTKRGVNDQLLVLRHPPRLILFGGNGQLNDDRMNDVWLFDLEKQLWTLLQCCGDIPLPRSYHTAHTIGEFLFVIGGRTAEAEDDSVYMLDIGTAEWFKLPIPIDHGLTPRAWHSSVLTKSGKLFVLGGGTYHGPLKDAATLDLSYFQTKASLLNHIAIE</sequence>
<dbReference type="InterPro" id="IPR051982">
    <property type="entry name" value="CiliaryAsmbly_MitoImport"/>
</dbReference>
<evidence type="ECO:0000313" key="6">
    <source>
        <dbReference type="EMBL" id="POM72924.1"/>
    </source>
</evidence>
<dbReference type="Pfam" id="PF00515">
    <property type="entry name" value="TPR_1"/>
    <property type="match status" value="1"/>
</dbReference>
<dbReference type="InterPro" id="IPR015915">
    <property type="entry name" value="Kelch-typ_b-propeller"/>
</dbReference>
<protein>
    <submittedName>
        <fullName evidence="6">Serine/threonine-protein phosphatase</fullName>
    </submittedName>
</protein>
<keyword evidence="4 5" id="KW-0802">TPR repeat</keyword>
<dbReference type="PANTHER" id="PTHR45984">
    <property type="entry name" value="RNA (RNA) POLYMERASE II ASSOCIATED PROTEIN HOMOLOG"/>
    <property type="match status" value="1"/>
</dbReference>
<dbReference type="GO" id="GO:0006626">
    <property type="term" value="P:protein targeting to mitochondrion"/>
    <property type="evidence" value="ECO:0007669"/>
    <property type="project" value="TreeGrafter"/>
</dbReference>
<gene>
    <name evidence="6" type="ORF">PHPALM_10291</name>
</gene>
<dbReference type="OrthoDB" id="629492at2759"/>